<feature type="non-terminal residue" evidence="2">
    <location>
        <position position="1"/>
    </location>
</feature>
<gene>
    <name evidence="2" type="ORF">AVDCRST_MAG06-2486</name>
</gene>
<reference evidence="2" key="1">
    <citation type="submission" date="2020-02" db="EMBL/GenBank/DDBJ databases">
        <authorList>
            <person name="Meier V. D."/>
        </authorList>
    </citation>
    <scope>NUCLEOTIDE SEQUENCE</scope>
    <source>
        <strain evidence="2">AVDCRST_MAG06</strain>
    </source>
</reference>
<feature type="non-terminal residue" evidence="2">
    <location>
        <position position="185"/>
    </location>
</feature>
<dbReference type="EMBL" id="CADCUP010000166">
    <property type="protein sequence ID" value="CAA9405438.1"/>
    <property type="molecule type" value="Genomic_DNA"/>
</dbReference>
<evidence type="ECO:0000256" key="1">
    <source>
        <dbReference type="SAM" id="MobiDB-lite"/>
    </source>
</evidence>
<proteinExistence type="predicted"/>
<feature type="compositionally biased region" description="Basic residues" evidence="1">
    <location>
        <begin position="58"/>
        <end position="80"/>
    </location>
</feature>
<sequence>GKPSALRGARTAPRPAAAALPHPGRRLGPDRRRAEHAVAAGVRRAPAHARAADAAGARVRRHPGRAGRRPAHRRPARARHAGAAGVGDGHPADPAAGRPAGLQDGGAPRPPEHARAQHPRGLRVAVRDGGQAAPGARRPGPGARPRRGGGVRHPDPALVRLRRAARGGAAQHLRAAGGADARARL</sequence>
<feature type="compositionally biased region" description="Low complexity" evidence="1">
    <location>
        <begin position="1"/>
        <end position="22"/>
    </location>
</feature>
<organism evidence="2">
    <name type="scientific">uncultured Nocardioides sp</name>
    <dbReference type="NCBI Taxonomy" id="198441"/>
    <lineage>
        <taxon>Bacteria</taxon>
        <taxon>Bacillati</taxon>
        <taxon>Actinomycetota</taxon>
        <taxon>Actinomycetes</taxon>
        <taxon>Propionibacteriales</taxon>
        <taxon>Nocardioidaceae</taxon>
        <taxon>Nocardioides</taxon>
        <taxon>environmental samples</taxon>
    </lineage>
</organism>
<dbReference type="AlphaFoldDB" id="A0A6J4P4B6"/>
<feature type="compositionally biased region" description="Low complexity" evidence="1">
    <location>
        <begin position="37"/>
        <end position="57"/>
    </location>
</feature>
<feature type="compositionally biased region" description="Low complexity" evidence="1">
    <location>
        <begin position="166"/>
        <end position="185"/>
    </location>
</feature>
<protein>
    <submittedName>
        <fullName evidence="2">Transcriptional regulator SCO1200, Xre-family with cupin domain</fullName>
    </submittedName>
</protein>
<accession>A0A6J4P4B6</accession>
<feature type="compositionally biased region" description="Low complexity" evidence="1">
    <location>
        <begin position="129"/>
        <end position="143"/>
    </location>
</feature>
<feature type="compositionally biased region" description="Basic and acidic residues" evidence="1">
    <location>
        <begin position="27"/>
        <end position="36"/>
    </location>
</feature>
<evidence type="ECO:0000313" key="2">
    <source>
        <dbReference type="EMBL" id="CAA9405438.1"/>
    </source>
</evidence>
<feature type="compositionally biased region" description="Low complexity" evidence="1">
    <location>
        <begin position="92"/>
        <end position="101"/>
    </location>
</feature>
<name>A0A6J4P4B6_9ACTN</name>
<feature type="region of interest" description="Disordered" evidence="1">
    <location>
        <begin position="1"/>
        <end position="185"/>
    </location>
</feature>